<dbReference type="AlphaFoldDB" id="A0A9P6VYK8"/>
<proteinExistence type="predicted"/>
<organism evidence="2 3">
    <name type="scientific">Rhodotorula mucilaginosa</name>
    <name type="common">Yeast</name>
    <name type="synonym">Rhodotorula rubra</name>
    <dbReference type="NCBI Taxonomy" id="5537"/>
    <lineage>
        <taxon>Eukaryota</taxon>
        <taxon>Fungi</taxon>
        <taxon>Dikarya</taxon>
        <taxon>Basidiomycota</taxon>
        <taxon>Pucciniomycotina</taxon>
        <taxon>Microbotryomycetes</taxon>
        <taxon>Sporidiobolales</taxon>
        <taxon>Sporidiobolaceae</taxon>
        <taxon>Rhodotorula</taxon>
    </lineage>
</organism>
<evidence type="ECO:0000256" key="1">
    <source>
        <dbReference type="SAM" id="MobiDB-lite"/>
    </source>
</evidence>
<evidence type="ECO:0000313" key="2">
    <source>
        <dbReference type="EMBL" id="KAG0657500.1"/>
    </source>
</evidence>
<reference evidence="2 3" key="1">
    <citation type="submission" date="2020-11" db="EMBL/GenBank/DDBJ databases">
        <title>Kefir isolates.</title>
        <authorList>
            <person name="Marcisauskas S."/>
            <person name="Kim Y."/>
            <person name="Blasche S."/>
        </authorList>
    </citation>
    <scope>NUCLEOTIDE SEQUENCE [LARGE SCALE GENOMIC DNA]</scope>
    <source>
        <strain evidence="2 3">KR</strain>
    </source>
</reference>
<feature type="region of interest" description="Disordered" evidence="1">
    <location>
        <begin position="67"/>
        <end position="87"/>
    </location>
</feature>
<protein>
    <submittedName>
        <fullName evidence="2">Uncharacterized protein</fullName>
    </submittedName>
</protein>
<dbReference type="EMBL" id="PUHQ01000080">
    <property type="protein sequence ID" value="KAG0657500.1"/>
    <property type="molecule type" value="Genomic_DNA"/>
</dbReference>
<comment type="caution">
    <text evidence="2">The sequence shown here is derived from an EMBL/GenBank/DDBJ whole genome shotgun (WGS) entry which is preliminary data.</text>
</comment>
<evidence type="ECO:0000313" key="3">
    <source>
        <dbReference type="Proteomes" id="UP000777482"/>
    </source>
</evidence>
<dbReference type="Proteomes" id="UP000777482">
    <property type="component" value="Unassembled WGS sequence"/>
</dbReference>
<name>A0A9P6VYK8_RHOMI</name>
<sequence>MSCIHIVDILERASCLHWEDCKALLRATDNPAITATSLKQAKSGVFAPHQPLPKLATALALHKRKLGRRASDRHGDVPSVLRSGSSSPLAEHLPLRRYLAIGGAR</sequence>
<accession>A0A9P6VYK8</accession>
<keyword evidence="3" id="KW-1185">Reference proteome</keyword>
<gene>
    <name evidence="2" type="ORF">C6P46_006469</name>
</gene>